<protein>
    <recommendedName>
        <fullName evidence="5">Gluconolactonase</fullName>
    </recommendedName>
</protein>
<dbReference type="RefSeq" id="WP_119445232.1">
    <property type="nucleotide sequence ID" value="NZ_CP032317.1"/>
</dbReference>
<gene>
    <name evidence="3" type="ORF">D3Y59_11790</name>
</gene>
<dbReference type="PROSITE" id="PS51257">
    <property type="entry name" value="PROKAR_LIPOPROTEIN"/>
    <property type="match status" value="1"/>
</dbReference>
<dbReference type="OrthoDB" id="9797664at2"/>
<comment type="subcellular location">
    <subcellularLocation>
        <location evidence="1">Secreted</location>
    </subcellularLocation>
</comment>
<keyword evidence="4" id="KW-1185">Reference proteome</keyword>
<evidence type="ECO:0000256" key="1">
    <source>
        <dbReference type="ARBA" id="ARBA00004613"/>
    </source>
</evidence>
<dbReference type="GO" id="GO:0005576">
    <property type="term" value="C:extracellular region"/>
    <property type="evidence" value="ECO:0007669"/>
    <property type="project" value="UniProtKB-SubCell"/>
</dbReference>
<reference evidence="3 4" key="1">
    <citation type="submission" date="2018-09" db="EMBL/GenBank/DDBJ databases">
        <title>Hymenobacter medium sp. nov., isolated from R2A medium.</title>
        <authorList>
            <person name="Yingchao G."/>
        </authorList>
    </citation>
    <scope>NUCLEOTIDE SEQUENCE [LARGE SCALE GENOMIC DNA]</scope>
    <source>
        <strain evidence="4">sh-6</strain>
    </source>
</reference>
<dbReference type="Gene3D" id="2.120.10.30">
    <property type="entry name" value="TolB, C-terminal domain"/>
    <property type="match status" value="1"/>
</dbReference>
<accession>A0A3B7REI6</accession>
<dbReference type="PANTHER" id="PTHR10009">
    <property type="entry name" value="PROTEIN YELLOW-RELATED"/>
    <property type="match status" value="1"/>
</dbReference>
<proteinExistence type="predicted"/>
<dbReference type="InterPro" id="IPR011042">
    <property type="entry name" value="6-blade_b-propeller_TolB-like"/>
</dbReference>
<keyword evidence="2" id="KW-0964">Secreted</keyword>
<dbReference type="PANTHER" id="PTHR10009:SF18">
    <property type="entry name" value="PROTEIN YELLOW-LIKE PROTEIN"/>
    <property type="match status" value="1"/>
</dbReference>
<dbReference type="AlphaFoldDB" id="A0A3B7REI6"/>
<organism evidence="3 4">
    <name type="scientific">Hymenobacter oligotrophus</name>
    <dbReference type="NCBI Taxonomy" id="2319843"/>
    <lineage>
        <taxon>Bacteria</taxon>
        <taxon>Pseudomonadati</taxon>
        <taxon>Bacteroidota</taxon>
        <taxon>Cytophagia</taxon>
        <taxon>Cytophagales</taxon>
        <taxon>Hymenobacteraceae</taxon>
        <taxon>Hymenobacter</taxon>
    </lineage>
</organism>
<dbReference type="InterPro" id="IPR017996">
    <property type="entry name" value="MRJP/yellow-related"/>
</dbReference>
<dbReference type="EMBL" id="CP032317">
    <property type="protein sequence ID" value="AYA37666.1"/>
    <property type="molecule type" value="Genomic_DNA"/>
</dbReference>
<evidence type="ECO:0000256" key="2">
    <source>
        <dbReference type="ARBA" id="ARBA00022525"/>
    </source>
</evidence>
<evidence type="ECO:0000313" key="3">
    <source>
        <dbReference type="EMBL" id="AYA37666.1"/>
    </source>
</evidence>
<name>A0A3B7REI6_9BACT</name>
<dbReference type="KEGG" id="hyh:D3Y59_11790"/>
<evidence type="ECO:0008006" key="5">
    <source>
        <dbReference type="Google" id="ProtNLM"/>
    </source>
</evidence>
<dbReference type="SUPFAM" id="SSF63829">
    <property type="entry name" value="Calcium-dependent phosphotriesterase"/>
    <property type="match status" value="1"/>
</dbReference>
<dbReference type="Proteomes" id="UP000262802">
    <property type="component" value="Chromosome"/>
</dbReference>
<evidence type="ECO:0000313" key="4">
    <source>
        <dbReference type="Proteomes" id="UP000262802"/>
    </source>
</evidence>
<sequence>MKNLCLPGSAELVRRSLGAALVAMLLAGCSSRQQPDETAVQQNADGSNQAAEAKVPVNSALQVVAEFQEPQIVGVAATPDGRVFGVFPRWDDNPVNPIAEVGPNNTLKPYPNASWCMWNDSVKNEPAKHWICPQAATVDRNGMLWVLDPAAPGLKTVVNGGAKLVKIDPKTDQVVQTIVFDKQAAPEKSYLNDVRIDTDNNYAYITESAQGGIVVVDLKTQKARRLLTNHPSVKPEDIRLNVEGNPMIDAQGKPMKIASDGIALSRDNKHLYYQALTGRTLYRIPTAALRNAALSETQLGEQVENLGKTTATDGMEIDQAGNVYLTAFEQNALVRRTPDGKVSEWIKDPRLQWPDTYFLMPDGTMYVTTSAIHKTPTWNKGVSKKDQPYRIFKTSLPQ</sequence>
<dbReference type="Pfam" id="PF03022">
    <property type="entry name" value="MRJP"/>
    <property type="match status" value="1"/>
</dbReference>